<evidence type="ECO:0000313" key="3">
    <source>
        <dbReference type="EMBL" id="MCF4122195.1"/>
    </source>
</evidence>
<evidence type="ECO:0000313" key="4">
    <source>
        <dbReference type="Proteomes" id="UP001165405"/>
    </source>
</evidence>
<dbReference type="Gene3D" id="1.25.40.10">
    <property type="entry name" value="Tetratricopeptide repeat domain"/>
    <property type="match status" value="2"/>
</dbReference>
<feature type="repeat" description="TPR" evidence="1">
    <location>
        <begin position="60"/>
        <end position="93"/>
    </location>
</feature>
<proteinExistence type="predicted"/>
<dbReference type="SUPFAM" id="SSF48452">
    <property type="entry name" value="TPR-like"/>
    <property type="match status" value="1"/>
</dbReference>
<dbReference type="PROSITE" id="PS50005">
    <property type="entry name" value="TPR"/>
    <property type="match status" value="1"/>
</dbReference>
<dbReference type="Proteomes" id="UP001165405">
    <property type="component" value="Unassembled WGS sequence"/>
</dbReference>
<dbReference type="InterPro" id="IPR011990">
    <property type="entry name" value="TPR-like_helical_dom_sf"/>
</dbReference>
<organism evidence="3 4">
    <name type="scientific">Antribacter soli</name>
    <dbReference type="NCBI Taxonomy" id="2910976"/>
    <lineage>
        <taxon>Bacteria</taxon>
        <taxon>Bacillati</taxon>
        <taxon>Actinomycetota</taxon>
        <taxon>Actinomycetes</taxon>
        <taxon>Micrococcales</taxon>
        <taxon>Promicromonosporaceae</taxon>
        <taxon>Antribacter</taxon>
    </lineage>
</organism>
<dbReference type="InterPro" id="IPR019734">
    <property type="entry name" value="TPR_rpt"/>
</dbReference>
<accession>A0AA41QG76</accession>
<name>A0AA41QG76_9MICO</name>
<dbReference type="EMBL" id="JAKGSG010000040">
    <property type="protein sequence ID" value="MCF4122195.1"/>
    <property type="molecule type" value="Genomic_DNA"/>
</dbReference>
<gene>
    <name evidence="3" type="ORF">L1785_14540</name>
</gene>
<dbReference type="RefSeq" id="WP_236089990.1">
    <property type="nucleotide sequence ID" value="NZ_JAKGSG010000040.1"/>
</dbReference>
<evidence type="ECO:0008006" key="5">
    <source>
        <dbReference type="Google" id="ProtNLM"/>
    </source>
</evidence>
<feature type="compositionally biased region" description="Basic and acidic residues" evidence="2">
    <location>
        <begin position="14"/>
        <end position="29"/>
    </location>
</feature>
<reference evidence="3" key="1">
    <citation type="submission" date="2022-01" db="EMBL/GenBank/DDBJ databases">
        <title>Antribacter sp. nov., isolated from Guizhou of China.</title>
        <authorList>
            <person name="Chengliang C."/>
            <person name="Ya Z."/>
        </authorList>
    </citation>
    <scope>NUCLEOTIDE SEQUENCE</scope>
    <source>
        <strain evidence="3">KLBMP 9083</strain>
    </source>
</reference>
<dbReference type="AlphaFoldDB" id="A0AA41QG76"/>
<evidence type="ECO:0000256" key="1">
    <source>
        <dbReference type="PROSITE-ProRule" id="PRU00339"/>
    </source>
</evidence>
<sequence length="423" mass="45915">MIDTEGADTSLRSVADEAARRYDPERSAEELVLTAPPPPIDPRVVVRDARKVLARSPRNAVVWTDLALAQTESGELARAHRSISVALSLAPRNRFVVRSAARFYVHVGEPDRARWVLNRAERWSDPWIVSADIAVATILGDAPRSFMRRAGRLLDGSHAARDTSELACGLASLEFSSGNRKSGRRLITLGLENPTENAVAQAEFEAQRSAFELPESMVEVPGSHEAQALDLLDRGEWEPAASAAQKWQADQLFDPDAAMHLSYLASVGLEDFETSRRAAQSGLIANPDNAILWNNAAFAAANLGELAEATTLLERARQLLVLAPGDDVSFTATQGLIEFRSGNIDRGRAAYRQAVESAQGHKLTSLAALAAAYWLQEESLANEHLDRGVIEDAVSLVQSSREKGAQAVLDRVAKRIGLTADET</sequence>
<protein>
    <recommendedName>
        <fullName evidence="5">Tetratricopeptide repeat protein</fullName>
    </recommendedName>
</protein>
<feature type="region of interest" description="Disordered" evidence="2">
    <location>
        <begin position="1"/>
        <end position="29"/>
    </location>
</feature>
<evidence type="ECO:0000256" key="2">
    <source>
        <dbReference type="SAM" id="MobiDB-lite"/>
    </source>
</evidence>
<keyword evidence="4" id="KW-1185">Reference proteome</keyword>
<keyword evidence="1" id="KW-0802">TPR repeat</keyword>
<comment type="caution">
    <text evidence="3">The sequence shown here is derived from an EMBL/GenBank/DDBJ whole genome shotgun (WGS) entry which is preliminary data.</text>
</comment>